<dbReference type="Proteomes" id="UP000789901">
    <property type="component" value="Unassembled WGS sequence"/>
</dbReference>
<sequence length="40" mass="4421">NIFANMSSKGNKGKGKQNQSKQNLPRQSITNPSRQTTPPH</sequence>
<feature type="non-terminal residue" evidence="2">
    <location>
        <position position="1"/>
    </location>
</feature>
<evidence type="ECO:0000313" key="2">
    <source>
        <dbReference type="EMBL" id="CAG8840146.1"/>
    </source>
</evidence>
<feature type="region of interest" description="Disordered" evidence="1">
    <location>
        <begin position="1"/>
        <end position="40"/>
    </location>
</feature>
<comment type="caution">
    <text evidence="2">The sequence shown here is derived from an EMBL/GenBank/DDBJ whole genome shotgun (WGS) entry which is preliminary data.</text>
</comment>
<dbReference type="EMBL" id="CAJVQB010062163">
    <property type="protein sequence ID" value="CAG8840146.1"/>
    <property type="molecule type" value="Genomic_DNA"/>
</dbReference>
<protein>
    <submittedName>
        <fullName evidence="2">12235_t:CDS:1</fullName>
    </submittedName>
</protein>
<evidence type="ECO:0000256" key="1">
    <source>
        <dbReference type="SAM" id="MobiDB-lite"/>
    </source>
</evidence>
<accession>A0ABN7WUC1</accession>
<keyword evidence="3" id="KW-1185">Reference proteome</keyword>
<name>A0ABN7WUC1_GIGMA</name>
<feature type="compositionally biased region" description="Polar residues" evidence="1">
    <location>
        <begin position="24"/>
        <end position="40"/>
    </location>
</feature>
<proteinExistence type="predicted"/>
<reference evidence="2 3" key="1">
    <citation type="submission" date="2021-06" db="EMBL/GenBank/DDBJ databases">
        <authorList>
            <person name="Kallberg Y."/>
            <person name="Tangrot J."/>
            <person name="Rosling A."/>
        </authorList>
    </citation>
    <scope>NUCLEOTIDE SEQUENCE [LARGE SCALE GENOMIC DNA]</scope>
    <source>
        <strain evidence="2 3">120-4 pot B 10/14</strain>
    </source>
</reference>
<evidence type="ECO:0000313" key="3">
    <source>
        <dbReference type="Proteomes" id="UP000789901"/>
    </source>
</evidence>
<gene>
    <name evidence="2" type="ORF">GMARGA_LOCUS34772</name>
</gene>
<organism evidence="2 3">
    <name type="scientific">Gigaspora margarita</name>
    <dbReference type="NCBI Taxonomy" id="4874"/>
    <lineage>
        <taxon>Eukaryota</taxon>
        <taxon>Fungi</taxon>
        <taxon>Fungi incertae sedis</taxon>
        <taxon>Mucoromycota</taxon>
        <taxon>Glomeromycotina</taxon>
        <taxon>Glomeromycetes</taxon>
        <taxon>Diversisporales</taxon>
        <taxon>Gigasporaceae</taxon>
        <taxon>Gigaspora</taxon>
    </lineage>
</organism>